<proteinExistence type="predicted"/>
<comment type="caution">
    <text evidence="4">The sequence shown here is derived from an EMBL/GenBank/DDBJ whole genome shotgun (WGS) entry which is preliminary data.</text>
</comment>
<feature type="signal peptide" evidence="2">
    <location>
        <begin position="1"/>
        <end position="23"/>
    </location>
</feature>
<gene>
    <name evidence="4" type="ORF">EV667_4077</name>
</gene>
<name>A0A4R1HCA3_ANCAQ</name>
<feature type="chain" id="PRO_5020741007" evidence="2">
    <location>
        <begin position="24"/>
        <end position="260"/>
    </location>
</feature>
<evidence type="ECO:0000256" key="1">
    <source>
        <dbReference type="ARBA" id="ARBA00022729"/>
    </source>
</evidence>
<dbReference type="InterPro" id="IPR001638">
    <property type="entry name" value="Solute-binding_3/MltF_N"/>
</dbReference>
<protein>
    <submittedName>
        <fullName evidence="4">Amino acid ABC transporter substrate-binding protein (PAAT family)</fullName>
    </submittedName>
</protein>
<evidence type="ECO:0000313" key="4">
    <source>
        <dbReference type="EMBL" id="TCK19637.1"/>
    </source>
</evidence>
<accession>A0A4R1HCA3</accession>
<dbReference type="PANTHER" id="PTHR35936:SF17">
    <property type="entry name" value="ARGININE-BINDING EXTRACELLULAR PROTEIN ARTP"/>
    <property type="match status" value="1"/>
</dbReference>
<dbReference type="EMBL" id="SMFY01000005">
    <property type="protein sequence ID" value="TCK19637.1"/>
    <property type="molecule type" value="Genomic_DNA"/>
</dbReference>
<reference evidence="4 5" key="1">
    <citation type="submission" date="2019-03" db="EMBL/GenBank/DDBJ databases">
        <title>Genomic Encyclopedia of Type Strains, Phase IV (KMG-IV): sequencing the most valuable type-strain genomes for metagenomic binning, comparative biology and taxonomic classification.</title>
        <authorList>
            <person name="Goeker M."/>
        </authorList>
    </citation>
    <scope>NUCLEOTIDE SEQUENCE [LARGE SCALE GENOMIC DNA]</scope>
    <source>
        <strain evidence="4 5">DSM 101</strain>
    </source>
</reference>
<dbReference type="Proteomes" id="UP000295030">
    <property type="component" value="Unassembled WGS sequence"/>
</dbReference>
<dbReference type="PANTHER" id="PTHR35936">
    <property type="entry name" value="MEMBRANE-BOUND LYTIC MUREIN TRANSGLYCOSYLASE F"/>
    <property type="match status" value="1"/>
</dbReference>
<dbReference type="Gene3D" id="3.40.190.10">
    <property type="entry name" value="Periplasmic binding protein-like II"/>
    <property type="match status" value="2"/>
</dbReference>
<organism evidence="4 5">
    <name type="scientific">Ancylobacter aquaticus</name>
    <dbReference type="NCBI Taxonomy" id="100"/>
    <lineage>
        <taxon>Bacteria</taxon>
        <taxon>Pseudomonadati</taxon>
        <taxon>Pseudomonadota</taxon>
        <taxon>Alphaproteobacteria</taxon>
        <taxon>Hyphomicrobiales</taxon>
        <taxon>Xanthobacteraceae</taxon>
        <taxon>Ancylobacter</taxon>
    </lineage>
</organism>
<sequence length="260" mass="28298">MKRLLFALGTTLLTLSAPVSASAQSLDAIIKSGKIRIATDIGLPPYGILNAKNEPDGIDIAVGKALAAGLGVTYEHVPVTGNNRIAYLQTNKVDLVISTFSITADRAKSVDFSIPYALQRSIVVAPAEVEVKTYDDLLKLRVGVARGTTHEKRVLSRAPEVKFIRFDDDAAAQAALMSGQVDAIGINDSAASTLAKRYPDRKFEIKLENAPSYLGIGVNRNNPDLLRWVNTWVFENRVNGRLDEIYKSYVGIDLPQLPSF</sequence>
<dbReference type="SUPFAM" id="SSF53850">
    <property type="entry name" value="Periplasmic binding protein-like II"/>
    <property type="match status" value="1"/>
</dbReference>
<dbReference type="OrthoDB" id="6192933at2"/>
<dbReference type="SMART" id="SM00062">
    <property type="entry name" value="PBPb"/>
    <property type="match status" value="1"/>
</dbReference>
<dbReference type="Pfam" id="PF00497">
    <property type="entry name" value="SBP_bac_3"/>
    <property type="match status" value="1"/>
</dbReference>
<dbReference type="AlphaFoldDB" id="A0A4R1HCA3"/>
<dbReference type="RefSeq" id="WP_131837155.1">
    <property type="nucleotide sequence ID" value="NZ_SMFY01000005.1"/>
</dbReference>
<evidence type="ECO:0000256" key="2">
    <source>
        <dbReference type="SAM" id="SignalP"/>
    </source>
</evidence>
<keyword evidence="5" id="KW-1185">Reference proteome</keyword>
<keyword evidence="1 2" id="KW-0732">Signal</keyword>
<evidence type="ECO:0000313" key="5">
    <source>
        <dbReference type="Proteomes" id="UP000295030"/>
    </source>
</evidence>
<feature type="domain" description="Solute-binding protein family 3/N-terminal" evidence="3">
    <location>
        <begin position="34"/>
        <end position="253"/>
    </location>
</feature>
<evidence type="ECO:0000259" key="3">
    <source>
        <dbReference type="SMART" id="SM00062"/>
    </source>
</evidence>